<proteinExistence type="predicted"/>
<evidence type="ECO:0000256" key="19">
    <source>
        <dbReference type="ARBA" id="ARBA00022806"/>
    </source>
</evidence>
<keyword evidence="25" id="KW-1043">Host membrane</keyword>
<dbReference type="SUPFAM" id="SSF50494">
    <property type="entry name" value="Trypsin-like serine proteases"/>
    <property type="match status" value="1"/>
</dbReference>
<feature type="transmembrane region" description="Helical" evidence="34">
    <location>
        <begin position="2200"/>
        <end position="2218"/>
    </location>
</feature>
<dbReference type="Pfam" id="PF05579">
    <property type="entry name" value="Peptidase_S32"/>
    <property type="match status" value="1"/>
</dbReference>
<feature type="transmembrane region" description="Helical" evidence="34">
    <location>
        <begin position="1687"/>
        <end position="1710"/>
    </location>
</feature>
<keyword evidence="19" id="KW-0347">Helicase</keyword>
<dbReference type="GO" id="GO:0085034">
    <property type="term" value="P:symbiont-mediated suppression of host NF-kappaB cascade"/>
    <property type="evidence" value="ECO:0007669"/>
    <property type="project" value="UniProtKB-KW"/>
</dbReference>
<evidence type="ECO:0000256" key="25">
    <source>
        <dbReference type="ARBA" id="ARBA00022870"/>
    </source>
</evidence>
<keyword evidence="23" id="KW-0067">ATP-binding</keyword>
<dbReference type="GO" id="GO:0005524">
    <property type="term" value="F:ATP binding"/>
    <property type="evidence" value="ECO:0007669"/>
    <property type="project" value="UniProtKB-KW"/>
</dbReference>
<evidence type="ECO:0000256" key="14">
    <source>
        <dbReference type="ARBA" id="ARBA00022741"/>
    </source>
</evidence>
<keyword evidence="21" id="KW-1114">Inhibition of host interferon signaling pathway by virus</keyword>
<feature type="compositionally biased region" description="Pro residues" evidence="33">
    <location>
        <begin position="810"/>
        <end position="819"/>
    </location>
</feature>
<dbReference type="InterPro" id="IPR023183">
    <property type="entry name" value="Chymotrypsin-like_C"/>
</dbReference>
<dbReference type="Gene3D" id="3.90.70.160">
    <property type="match status" value="1"/>
</dbReference>
<keyword evidence="10" id="KW-0645">Protease</keyword>
<comment type="subcellular location">
    <subcellularLocation>
        <location evidence="3">Host cytoplasm</location>
    </subcellularLocation>
    <subcellularLocation>
        <location evidence="5">Host endoplasmic reticulum</location>
    </subcellularLocation>
    <subcellularLocation>
        <location evidence="4">Host membrane</location>
        <topology evidence="4">Multi-pass membrane protein</topology>
    </subcellularLocation>
    <subcellularLocation>
        <location evidence="2">Host nucleus</location>
    </subcellularLocation>
</comment>
<evidence type="ECO:0000256" key="30">
    <source>
        <dbReference type="ARBA" id="ARBA00023200"/>
    </source>
</evidence>
<name>A0A0K0VKH6_PRRSV</name>
<dbReference type="Gene3D" id="4.10.80.390">
    <property type="match status" value="1"/>
</dbReference>
<feature type="region of interest" description="Disordered" evidence="33">
    <location>
        <begin position="810"/>
        <end position="878"/>
    </location>
</feature>
<organism evidence="39 40">
    <name type="scientific">Porcine reproductive and respiratory syndrome virus</name>
    <name type="common">PRRSV</name>
    <dbReference type="NCBI Taxonomy" id="28344"/>
    <lineage>
        <taxon>Viruses</taxon>
        <taxon>Riboviria</taxon>
        <taxon>Orthornavirae</taxon>
        <taxon>Pisuviricota</taxon>
        <taxon>Pisoniviricetes</taxon>
        <taxon>Nidovirales</taxon>
        <taxon>Arnidovirineae</taxon>
        <taxon>Arteriviridae</taxon>
        <taxon>Variarterivirinae</taxon>
        <taxon>Betaarterivirus</taxon>
        <taxon>Ampobartevirus</taxon>
        <taxon>Betaarterivirus americense</taxon>
    </lineage>
</organism>
<dbReference type="Proteomes" id="UP000141693">
    <property type="component" value="Genome"/>
</dbReference>
<evidence type="ECO:0000256" key="13">
    <source>
        <dbReference type="ARBA" id="ARBA00022723"/>
    </source>
</evidence>
<evidence type="ECO:0000256" key="2">
    <source>
        <dbReference type="ARBA" id="ARBA00004147"/>
    </source>
</evidence>
<dbReference type="InterPro" id="IPR023338">
    <property type="entry name" value="Arterivirus_NSP4_peptidase"/>
</dbReference>
<dbReference type="InterPro" id="IPR032785">
    <property type="entry name" value="Pdase_C33_assoc"/>
</dbReference>
<feature type="transmembrane region" description="Helical" evidence="34">
    <location>
        <begin position="1755"/>
        <end position="1783"/>
    </location>
</feature>
<dbReference type="Gene3D" id="3.30.40.20">
    <property type="entry name" value="Chymotrypsin-like serine protease, domain 3"/>
    <property type="match status" value="1"/>
</dbReference>
<evidence type="ECO:0000259" key="35">
    <source>
        <dbReference type="PROSITE" id="PS51493"/>
    </source>
</evidence>
<evidence type="ECO:0000259" key="38">
    <source>
        <dbReference type="PROSITE" id="PS51540"/>
    </source>
</evidence>
<dbReference type="GO" id="GO:0039502">
    <property type="term" value="P:symbiont-mediated suppression of host type I interferon-mediated signaling pathway"/>
    <property type="evidence" value="ECO:0007669"/>
    <property type="project" value="UniProtKB-KW"/>
</dbReference>
<keyword evidence="9" id="KW-1130">Modulation of host ubiquitin pathway by virus</keyword>
<evidence type="ECO:0000256" key="32">
    <source>
        <dbReference type="ARBA" id="ARBA00023280"/>
    </source>
</evidence>
<feature type="domain" description="Peptidase C31" evidence="37">
    <location>
        <begin position="69"/>
        <end position="180"/>
    </location>
</feature>
<dbReference type="InterPro" id="IPR008760">
    <property type="entry name" value="EAV_peptidase_S32"/>
</dbReference>
<dbReference type="PROSITE" id="PS51540">
    <property type="entry name" value="AV_PCP_BETA"/>
    <property type="match status" value="1"/>
</dbReference>
<dbReference type="EMBL" id="KP998425">
    <property type="protein sequence ID" value="AKS03891.1"/>
    <property type="molecule type" value="Genomic_RNA"/>
</dbReference>
<evidence type="ECO:0000259" key="36">
    <source>
        <dbReference type="PROSITE" id="PS51538"/>
    </source>
</evidence>
<keyword evidence="28 34" id="KW-0472">Membrane</keyword>
<dbReference type="InterPro" id="IPR038155">
    <property type="entry name" value="AV_PCPalpha_sf"/>
</dbReference>
<keyword evidence="20" id="KW-0788">Thiol protease</keyword>
<keyword evidence="17" id="KW-0863">Zinc-finger</keyword>
<dbReference type="Gene3D" id="3.30.1330.220">
    <property type="entry name" value="Arterivirus nonstructural protein 7 alpha"/>
    <property type="match status" value="1"/>
</dbReference>
<feature type="transmembrane region" description="Helical" evidence="34">
    <location>
        <begin position="2055"/>
        <end position="2083"/>
    </location>
</feature>
<protein>
    <submittedName>
        <fullName evidence="39">Polyprotein</fullName>
    </submittedName>
</protein>
<keyword evidence="6" id="KW-1048">Host nucleus</keyword>
<dbReference type="Pfam" id="PF05410">
    <property type="entry name" value="Peptidase_C31"/>
    <property type="match status" value="1"/>
</dbReference>
<evidence type="ECO:0000256" key="34">
    <source>
        <dbReference type="SAM" id="Phobius"/>
    </source>
</evidence>
<feature type="compositionally biased region" description="Polar residues" evidence="33">
    <location>
        <begin position="1177"/>
        <end position="1187"/>
    </location>
</feature>
<dbReference type="InterPro" id="IPR025773">
    <property type="entry name" value="AV_PCPbeta"/>
</dbReference>
<dbReference type="GO" id="GO:0004386">
    <property type="term" value="F:helicase activity"/>
    <property type="evidence" value="ECO:0007669"/>
    <property type="project" value="UniProtKB-KW"/>
</dbReference>
<keyword evidence="8" id="KW-1090">Inhibition of host innate immune response by virus</keyword>
<dbReference type="InterPro" id="IPR054104">
    <property type="entry name" value="Nsp1alpha_Znf"/>
</dbReference>
<dbReference type="Pfam" id="PF05411">
    <property type="entry name" value="Peptidase_C32"/>
    <property type="match status" value="1"/>
</dbReference>
<evidence type="ECO:0000256" key="6">
    <source>
        <dbReference type="ARBA" id="ARBA00022562"/>
    </source>
</evidence>
<evidence type="ECO:0000313" key="39">
    <source>
        <dbReference type="EMBL" id="AKS03891.1"/>
    </source>
</evidence>
<evidence type="ECO:0000256" key="33">
    <source>
        <dbReference type="SAM" id="MobiDB-lite"/>
    </source>
</evidence>
<organismHost>
    <name type="scientific">Sus scrofa</name>
    <name type="common">Pig</name>
    <dbReference type="NCBI Taxonomy" id="9823"/>
</organismHost>
<keyword evidence="15" id="KW-0688">Ribosomal frameshifting</keyword>
<dbReference type="Gene3D" id="2.40.10.10">
    <property type="entry name" value="Trypsin-like serine proteases"/>
    <property type="match status" value="2"/>
</dbReference>
<evidence type="ECO:0000256" key="1">
    <source>
        <dbReference type="ARBA" id="ARBA00000707"/>
    </source>
</evidence>
<dbReference type="InterPro" id="IPR008741">
    <property type="entry name" value="AV_PCPalpha"/>
</dbReference>
<keyword evidence="11 34" id="KW-0812">Transmembrane</keyword>
<feature type="transmembrane region" description="Helical" evidence="34">
    <location>
        <begin position="2168"/>
        <end position="2193"/>
    </location>
</feature>
<dbReference type="Gene3D" id="3.90.70.60">
    <property type="entry name" value="Porcine arterivirus-type cysteine proteinase alpha domain"/>
    <property type="match status" value="1"/>
</dbReference>
<feature type="domain" description="Peptidase C32" evidence="38">
    <location>
        <begin position="263"/>
        <end position="383"/>
    </location>
</feature>
<feature type="transmembrane region" description="Helical" evidence="34">
    <location>
        <begin position="2095"/>
        <end position="2116"/>
    </location>
</feature>
<comment type="catalytic activity">
    <reaction evidence="1">
        <text>Thiol-dependent hydrolysis of ester, thioester, amide, peptide and isopeptide bonds formed by the C-terminal Gly of ubiquitin (a 76-residue protein attached to proteins as an intracellular targeting signal).</text>
        <dbReference type="EC" id="3.4.19.12"/>
    </reaction>
</comment>
<evidence type="ECO:0000256" key="18">
    <source>
        <dbReference type="ARBA" id="ARBA00022801"/>
    </source>
</evidence>
<evidence type="ECO:0000256" key="11">
    <source>
        <dbReference type="ARBA" id="ARBA00022692"/>
    </source>
</evidence>
<keyword evidence="24" id="KW-1100">Inhibition of host NF-kappa-B by virus</keyword>
<evidence type="ECO:0000256" key="20">
    <source>
        <dbReference type="ARBA" id="ARBA00022807"/>
    </source>
</evidence>
<feature type="region of interest" description="Disordered" evidence="33">
    <location>
        <begin position="892"/>
        <end position="916"/>
    </location>
</feature>
<dbReference type="GO" id="GO:0033644">
    <property type="term" value="C:host cell membrane"/>
    <property type="evidence" value="ECO:0007669"/>
    <property type="project" value="UniProtKB-SubCell"/>
</dbReference>
<dbReference type="InterPro" id="IPR032855">
    <property type="entry name" value="NSP2-B_epitope"/>
</dbReference>
<dbReference type="Pfam" id="PF16749">
    <property type="entry name" value="Arteri_nsp7a"/>
    <property type="match status" value="1"/>
</dbReference>
<dbReference type="GO" id="GO:0004252">
    <property type="term" value="F:serine-type endopeptidase activity"/>
    <property type="evidence" value="ECO:0007669"/>
    <property type="project" value="InterPro"/>
</dbReference>
<feature type="transmembrane region" description="Helical" evidence="34">
    <location>
        <begin position="1619"/>
        <end position="1641"/>
    </location>
</feature>
<feature type="transmembrane region" description="Helical" evidence="34">
    <location>
        <begin position="2128"/>
        <end position="2148"/>
    </location>
</feature>
<gene>
    <name evidence="39" type="primary">ORF1a</name>
</gene>
<keyword evidence="22" id="KW-0862">Zinc</keyword>
<feature type="domain" description="Peptidase C33" evidence="36">
    <location>
        <begin position="428"/>
        <end position="535"/>
    </location>
</feature>
<keyword evidence="32" id="KW-0899">Viral immunoevasion</keyword>
<dbReference type="InterPro" id="IPR031932">
    <property type="entry name" value="Arteri_nsp7a"/>
</dbReference>
<evidence type="ECO:0000256" key="9">
    <source>
        <dbReference type="ARBA" id="ARBA00022662"/>
    </source>
</evidence>
<sequence>MSGMLDRCTCTPNARVFMAEGQVYCTRCLSARSLLPLNLQVTELGVLGLFYRPEEPLRWTLPRAFPTVECSPAGACWLSAIFPIARMTSGNLNFQQRLVRVAAELYRAGQLTPTVLKALQVYERGCRWYPIVGPVPGVAVFANSLHVSDRPFPGATHVLTNLPLPQRPKPEDFCPFECAMAAVYDIGYDAVMFVAEGKVSWAPRGGDEVKFEPVPRGLRLIAEQLYTSFPPHHVVDLSKFVFTAPGRGVSMRVERHHGCLPADTVPNGNCWWSLFYLLPPDAQDKEARYATQFGYQTKHGVQGKYLQRRLQINGLRAVVDPTGPIVIQYFSVKESWIRHLKLAEEPNYPGFEDLLRIRVEPNTSPLADKDEKIFRFGNYKWYGAGKRARKARLSAATTAADRSLSACETQRAKNHEVAGANKDGYPKRYSPPAEGNCGWHCISAIINRMVNSKFETTLPERVRPPDDWATDEDLVNTIQILRLPAALDRNGACVSAKYVLKLEGEHWTVSVTPGMSPSLLPLECVQGCCEHKSGLGSPNAVEVSGFDPACLDRLAEVMHLPSSVIPAALAEMSDDIGRSAFPVDTVWTVSQFLARHTGGKHPDQVCLGKIINLCQIIESCCCSQNKTNRATPEEVAAKIDLYLCGATGLDECLSRLEKARPPSMMDTSFDWGVVLPGVEAAAQTTKPSQVNQCCALVPTVAQKSPNNNSVPLTAFSLANHYYEAQGDEVRHRERLNAVLSKLERVVREEYGLTPTGPGPQPTLPHGLDELKDQMEEDLLKLADVQTASEMMARAVEEVDLKAWVKSYPRWVPPPAPPRAQPRKAKPAKSLPMSKPVPAPRRKVGSDGDSLIPLGDNVPDNREGSAVGGPFDLMTPPGPVTPSSELALVSTSRRTHRPVTPLSEPAPVPAPRRTVSRPVTPLSEPIFVPAPRHKFQQVEKVNLAAATLTCQDEPLDLSASSQTGYEASPLASLRNKGVLRVEGQETEEVLSGISDMSEDIKPAPASSSSSLSDVRITRPKYSAQAIIDSGGPCSGHLQEIKEMCLSLMREACDATKLDDSATQEWLSRMWDRVDMLTWRNTSIYQASNTLTDKLEFLPKMILETPPPYPCGFVMTPPTPAPSIGAESDFTVCSVATEDIPRILGEVKGVCETANLEPFALFEDELANNPLAKDPRTAAQRSDGSTPALSSGIGGTGLVSDPGVKEVDSCEVSSTKENEQPFVLNGGASTRSPTFTDLPLSDGMEVDGGGVLQMVRKKAERFFDRLSHQVFGLVSHLPIFFSRLFKSGGGYSPGDWGFAALTLLCLLLCYSCPAFGIAPLLGVFSGSSRRVRMGVFGCWLAFAINLFKPVSDPVGAACEFDSPECRNILHSFELLKPWDPVRSLVVGPVGLCLAILGRLLGGARYIWQFLLRLGIAADCVLAGAYVLSQGRCKKCWGSCIRTAPNEVAFNVFPFTRATRASLVDLCNRFCAPKGMDPIFLATGWRGCWTGQSPIEQPSDKPIAFAQLDEKKITARTVVAQPYDPNQAVKCLRVLQAGGVMVAEAVPKVVKVSAVPFRAPFFPTGVKVDPECRIVVDSDTFTTALRSGYSTASLILGVGDFAQLNGLKVKQIPKPSGGGPHLMAALHVACSMVLHMLAGIYVTAVGTCGTGTNDPWCDNPFAVPSYGPGSLCTSRLCISQHGLTLPLTSLVAGFGIQEIALVVLIFVSIGGIAHRLSCKADVLCVLFAIASYVWVPLTWLLCVFPCWLRYFSLHPLTILWLVFFLISVNMPSGILALVLLVSLWLLGRYTNVAGLVTPYDIHHYTNGPRGVAALATAPDGTYLAAVRRAALTGRTMLFTPSQLGSLLEGAFRTQKPSLNTVNVVGSSMGSGGVFTIDGKVKCVTAAHVLTGNSARVSGVGFNQMLDFDVKGDFAVADCPNWQGVAPKTQFCKDGWTGRAYWLTSSGVEPGVIGKGFAFCFTACGDSGSPVITEAGELVGVHTGSNKQGGGIVTRPSGQFCNVTPTKLSELSEFFAGPKVPLGDVKVGSHIIKDTDEVPSDLCALLAARPGLEGGLSTVQLLCVFFLLWRMMGHAWTPLVAVGFFILNEILPAVLVRSVFSFGMFALSWFTPWSAQVLMIRLLTAALNRNRWSLAFFSLGAVTGFVADLATTQGHPLQAVMNLSTYAFLPRMMVVTSPVPVIACGVVHLLAIILYLFKHRGLHAILVGDGVFSSAFFLRYFAEGKLREGVSQSCGMNHESLTGALAMRLNDEDLDFLTKWTDFKCFVSASNMRNAAGQFIEAAYAKALRVELAQLVQVDKVRGTLAKLEAFADTVAPQLSPGDIVVALGHTPVGGIFDLRVGNTKHTLQAIETRVLAGSKMTVARVVDPTPTSPPAPVPLPLPPTVLESGPNAWGDEDRLNKKKRRKMEAVGIYVMGGKKYQKFWDKNSGDVFYEEVHDNTDEWECLRVRDPTDFDLDKGTVCGHVTIDNVSYQVYTSPSGKKFLVPTNPENGGVQREAAKLSVEQALGMMNVDGELTAKELEKLKRIIDKLQGLTKEQCLNC</sequence>
<evidence type="ECO:0000256" key="23">
    <source>
        <dbReference type="ARBA" id="ARBA00022840"/>
    </source>
</evidence>
<evidence type="ECO:0000259" key="37">
    <source>
        <dbReference type="PROSITE" id="PS51539"/>
    </source>
</evidence>
<dbReference type="GO" id="GO:0075523">
    <property type="term" value="P:viral translational frameshifting"/>
    <property type="evidence" value="ECO:0007669"/>
    <property type="project" value="UniProtKB-KW"/>
</dbReference>
<dbReference type="Gene3D" id="3.90.70.70">
    <property type="entry name" value="Arterivirus papain-like cysteine protease beta domain"/>
    <property type="match status" value="1"/>
</dbReference>
<keyword evidence="29" id="KW-1038">Host endoplasmic reticulum</keyword>
<keyword evidence="18" id="KW-0378">Hydrolase</keyword>
<evidence type="ECO:0000256" key="22">
    <source>
        <dbReference type="ARBA" id="ARBA00022833"/>
    </source>
</evidence>
<evidence type="ECO:0000256" key="29">
    <source>
        <dbReference type="ARBA" id="ARBA00023184"/>
    </source>
</evidence>
<dbReference type="GO" id="GO:0006508">
    <property type="term" value="P:proteolysis"/>
    <property type="evidence" value="ECO:0007669"/>
    <property type="project" value="UniProtKB-KW"/>
</dbReference>
<feature type="transmembrane region" description="Helical" evidence="34">
    <location>
        <begin position="1722"/>
        <end position="1749"/>
    </location>
</feature>
<feature type="region of interest" description="Disordered" evidence="33">
    <location>
        <begin position="1172"/>
        <end position="1198"/>
    </location>
</feature>
<keyword evidence="27 34" id="KW-1133">Transmembrane helix</keyword>
<keyword evidence="13" id="KW-0479">Metal-binding</keyword>
<evidence type="ECO:0000256" key="12">
    <source>
        <dbReference type="ARBA" id="ARBA00022722"/>
    </source>
</evidence>
<dbReference type="InterPro" id="IPR038451">
    <property type="entry name" value="Arteri_nsp7a_sf"/>
</dbReference>
<accession>A0A0K0VKH6</accession>
<keyword evidence="14" id="KW-0547">Nucleotide-binding</keyword>
<feature type="transmembrane region" description="Helical" evidence="34">
    <location>
        <begin position="1404"/>
        <end position="1425"/>
    </location>
</feature>
<evidence type="ECO:0000256" key="5">
    <source>
        <dbReference type="ARBA" id="ARBA00004354"/>
    </source>
</evidence>
<dbReference type="InterPro" id="IPR043504">
    <property type="entry name" value="Peptidase_S1_PA_chymotrypsin"/>
</dbReference>
<dbReference type="Pfam" id="PF21905">
    <property type="entry name" value="Zf-Nsp1alpha"/>
    <property type="match status" value="1"/>
</dbReference>
<reference evidence="39 40" key="1">
    <citation type="journal article" date="2015" name="Arch. Virol.">
        <title>Molecular epidemiology of porcine reproductive and respiratory syndrome viruses isolated from 1991 to 2013 in Taiwan.</title>
        <authorList>
            <person name="Huang Y.-L."/>
            <person name="Deng M.-C."/>
            <person name="Chang C.-Y."/>
            <person name="Huang T.-S."/>
            <person name="Tsai H.-J."/>
            <person name="Chang C."/>
            <person name="Wang F.-I."/>
        </authorList>
    </citation>
    <scope>NUCLEOTIDE SEQUENCE [LARGE SCALE GENOMIC DNA]</scope>
    <source>
        <strain evidence="39">TD1</strain>
    </source>
</reference>
<evidence type="ECO:0000256" key="28">
    <source>
        <dbReference type="ARBA" id="ARBA00023136"/>
    </source>
</evidence>
<evidence type="ECO:0000256" key="8">
    <source>
        <dbReference type="ARBA" id="ARBA00022632"/>
    </source>
</evidence>
<keyword evidence="16" id="KW-0255">Endonuclease</keyword>
<dbReference type="GO" id="GO:0039648">
    <property type="term" value="P:symbiont-mediated perturbation of host ubiquitin-like protein modification"/>
    <property type="evidence" value="ECO:0007669"/>
    <property type="project" value="UniProtKB-KW"/>
</dbReference>
<feature type="domain" description="Peptidase S32" evidence="35">
    <location>
        <begin position="1846"/>
        <end position="2049"/>
    </location>
</feature>
<evidence type="ECO:0000256" key="10">
    <source>
        <dbReference type="ARBA" id="ARBA00022670"/>
    </source>
</evidence>
<dbReference type="GO" id="GO:0019082">
    <property type="term" value="P:viral protein processing"/>
    <property type="evidence" value="ECO:0007669"/>
    <property type="project" value="InterPro"/>
</dbReference>
<dbReference type="GO" id="GO:0004197">
    <property type="term" value="F:cysteine-type endopeptidase activity"/>
    <property type="evidence" value="ECO:0007669"/>
    <property type="project" value="InterPro"/>
</dbReference>
<dbReference type="Pfam" id="PF14757">
    <property type="entry name" value="NSP2-B_epitope"/>
    <property type="match status" value="1"/>
</dbReference>
<keyword evidence="26" id="KW-1127">Modulation of host ubiquitin pathway by viral deubiquitinase</keyword>
<keyword evidence="30" id="KW-1035">Host cytoplasm</keyword>
<dbReference type="InterPro" id="IPR038154">
    <property type="entry name" value="AV_PCPbeta_sf"/>
</dbReference>
<keyword evidence="7" id="KW-0945">Host-virus interaction</keyword>
<evidence type="ECO:0000256" key="21">
    <source>
        <dbReference type="ARBA" id="ARBA00022830"/>
    </source>
</evidence>
<keyword evidence="31" id="KW-0922">Interferon antiviral system evasion</keyword>
<dbReference type="PROSITE" id="PS51493">
    <property type="entry name" value="AV_NSP4_PRO"/>
    <property type="match status" value="1"/>
</dbReference>
<keyword evidence="12" id="KW-0540">Nuclease</keyword>
<evidence type="ECO:0000256" key="27">
    <source>
        <dbReference type="ARBA" id="ARBA00022989"/>
    </source>
</evidence>
<evidence type="ECO:0000313" key="40">
    <source>
        <dbReference type="Proteomes" id="UP000141693"/>
    </source>
</evidence>
<evidence type="ECO:0000256" key="4">
    <source>
        <dbReference type="ARBA" id="ARBA00004301"/>
    </source>
</evidence>
<evidence type="ECO:0000256" key="31">
    <source>
        <dbReference type="ARBA" id="ARBA00023258"/>
    </source>
</evidence>
<dbReference type="InterPro" id="IPR009003">
    <property type="entry name" value="Peptidase_S1_PA"/>
</dbReference>
<dbReference type="GO" id="GO:0004843">
    <property type="term" value="F:cysteine-type deubiquitinase activity"/>
    <property type="evidence" value="ECO:0007669"/>
    <property type="project" value="UniProtKB-EC"/>
</dbReference>
<dbReference type="PROSITE" id="PS51539">
    <property type="entry name" value="AV_PCP_ALPHA"/>
    <property type="match status" value="1"/>
</dbReference>
<dbReference type="Pfam" id="PF05412">
    <property type="entry name" value="Peptidase_C33"/>
    <property type="match status" value="1"/>
</dbReference>
<dbReference type="InterPro" id="IPR008743">
    <property type="entry name" value="Arterivirus_Nsp2_C33"/>
</dbReference>
<dbReference type="GO" id="GO:0042025">
    <property type="term" value="C:host cell nucleus"/>
    <property type="evidence" value="ECO:0007669"/>
    <property type="project" value="UniProtKB-SubCell"/>
</dbReference>
<evidence type="ECO:0000256" key="3">
    <source>
        <dbReference type="ARBA" id="ARBA00004192"/>
    </source>
</evidence>
<dbReference type="GO" id="GO:0004519">
    <property type="term" value="F:endonuclease activity"/>
    <property type="evidence" value="ECO:0007669"/>
    <property type="project" value="UniProtKB-KW"/>
</dbReference>
<dbReference type="GO" id="GO:0044165">
    <property type="term" value="C:host cell endoplasmic reticulum"/>
    <property type="evidence" value="ECO:0007669"/>
    <property type="project" value="UniProtKB-SubCell"/>
</dbReference>
<evidence type="ECO:0000256" key="26">
    <source>
        <dbReference type="ARBA" id="ARBA00022876"/>
    </source>
</evidence>
<dbReference type="Gene3D" id="2.30.31.30">
    <property type="entry name" value="Arterivirus nps1beta, nuclease domain"/>
    <property type="match status" value="1"/>
</dbReference>
<evidence type="ECO:0000256" key="16">
    <source>
        <dbReference type="ARBA" id="ARBA00022759"/>
    </source>
</evidence>
<dbReference type="GO" id="GO:0052170">
    <property type="term" value="P:symbiont-mediated suppression of host innate immune response"/>
    <property type="evidence" value="ECO:0007669"/>
    <property type="project" value="UniProtKB-KW"/>
</dbReference>
<dbReference type="Pfam" id="PF14756">
    <property type="entry name" value="Pdase_C33_assoc"/>
    <property type="match status" value="1"/>
</dbReference>
<evidence type="ECO:0000256" key="7">
    <source>
        <dbReference type="ARBA" id="ARBA00022581"/>
    </source>
</evidence>
<evidence type="ECO:0000256" key="15">
    <source>
        <dbReference type="ARBA" id="ARBA00022758"/>
    </source>
</evidence>
<evidence type="ECO:0000256" key="17">
    <source>
        <dbReference type="ARBA" id="ARBA00022771"/>
    </source>
</evidence>
<dbReference type="GO" id="GO:0008270">
    <property type="term" value="F:zinc ion binding"/>
    <property type="evidence" value="ECO:0007669"/>
    <property type="project" value="UniProtKB-KW"/>
</dbReference>
<evidence type="ECO:0000256" key="24">
    <source>
        <dbReference type="ARBA" id="ARBA00022863"/>
    </source>
</evidence>
<dbReference type="PROSITE" id="PS51538">
    <property type="entry name" value="AV_CP"/>
    <property type="match status" value="1"/>
</dbReference>